<dbReference type="GO" id="GO:0043952">
    <property type="term" value="P:protein transport by the Sec complex"/>
    <property type="evidence" value="ECO:0007669"/>
    <property type="project" value="UniProtKB-UniRule"/>
</dbReference>
<keyword evidence="6 13" id="KW-1133">Transmembrane helix</keyword>
<dbReference type="SUPFAM" id="SSF82866">
    <property type="entry name" value="Multidrug efflux transporter AcrB transmembrane domain"/>
    <property type="match status" value="1"/>
</dbReference>
<comment type="similarity">
    <text evidence="10">In the C-terminal section; belongs to the SecD/SecF family. SecF subfamily.</text>
</comment>
<evidence type="ECO:0000256" key="5">
    <source>
        <dbReference type="ARBA" id="ARBA00022927"/>
    </source>
</evidence>
<dbReference type="AlphaFoldDB" id="A0A0S3QSC7"/>
<dbReference type="FunFam" id="1.20.1640.10:FF:000024">
    <property type="entry name" value="Multifunctional fusion protein"/>
    <property type="match status" value="1"/>
</dbReference>
<dbReference type="KEGG" id="ttk:TST_0405"/>
<evidence type="ECO:0000256" key="9">
    <source>
        <dbReference type="ARBA" id="ARBA00059018"/>
    </source>
</evidence>
<evidence type="ECO:0000256" key="6">
    <source>
        <dbReference type="ARBA" id="ARBA00022989"/>
    </source>
</evidence>
<name>A0A0S3QSC7_THET7</name>
<dbReference type="InterPro" id="IPR055344">
    <property type="entry name" value="SecD_SecF_C_bact"/>
</dbReference>
<feature type="transmembrane region" description="Helical" evidence="13">
    <location>
        <begin position="144"/>
        <end position="161"/>
    </location>
</feature>
<dbReference type="InterPro" id="IPR022646">
    <property type="entry name" value="SecD/SecF_CS"/>
</dbReference>
<comment type="subunit">
    <text evidence="12">Part of the essential Sec protein translocation apparatus which comprises SecA, SecYEG and auxiliary proteins SecDF-YajC and YidC.</text>
</comment>
<keyword evidence="7 13" id="KW-0811">Translocation</keyword>
<keyword evidence="8 13" id="KW-0472">Membrane</keyword>
<accession>A0A0S3QSC7</accession>
<comment type="similarity">
    <text evidence="13">Belongs to the SecD/SecF family. SecF subfamily.</text>
</comment>
<keyword evidence="4 13" id="KW-0812">Transmembrane</keyword>
<dbReference type="InterPro" id="IPR022645">
    <property type="entry name" value="SecD/SecF_bac"/>
</dbReference>
<comment type="function">
    <text evidence="9 13">Part of the Sec protein translocase complex. Interacts with the SecYEG preprotein conducting channel. SecDF uses the proton motive force (PMF) to complete protein translocation after the ATP-dependent function of SecA.</text>
</comment>
<dbReference type="PANTHER" id="PTHR30081:SF8">
    <property type="entry name" value="PROTEIN TRANSLOCASE SUBUNIT SECF"/>
    <property type="match status" value="1"/>
</dbReference>
<keyword evidence="2 13" id="KW-0813">Transport</keyword>
<dbReference type="Pfam" id="PF02355">
    <property type="entry name" value="SecD_SecF_C"/>
    <property type="match status" value="1"/>
</dbReference>
<dbReference type="InterPro" id="IPR022813">
    <property type="entry name" value="SecD/SecF_arch_bac"/>
</dbReference>
<dbReference type="GO" id="GO:0006605">
    <property type="term" value="P:protein targeting"/>
    <property type="evidence" value="ECO:0007669"/>
    <property type="project" value="UniProtKB-UniRule"/>
</dbReference>
<comment type="subcellular location">
    <subcellularLocation>
        <location evidence="1 13">Cell membrane</location>
        <topology evidence="1 13">Multi-pass membrane protein</topology>
    </subcellularLocation>
</comment>
<feature type="transmembrane region" description="Helical" evidence="13">
    <location>
        <begin position="168"/>
        <end position="191"/>
    </location>
</feature>
<evidence type="ECO:0000256" key="1">
    <source>
        <dbReference type="ARBA" id="ARBA00004651"/>
    </source>
</evidence>
<keyword evidence="5 13" id="KW-0653">Protein transport</keyword>
<dbReference type="NCBIfam" id="TIGR00966">
    <property type="entry name" value="transloc_SecF"/>
    <property type="match status" value="1"/>
</dbReference>
<feature type="transmembrane region" description="Helical" evidence="13">
    <location>
        <begin position="20"/>
        <end position="37"/>
    </location>
</feature>
<evidence type="ECO:0000259" key="14">
    <source>
        <dbReference type="Pfam" id="PF02355"/>
    </source>
</evidence>
<feature type="domain" description="Protein export membrane protein SecD/SecF C-terminal" evidence="14">
    <location>
        <begin position="114"/>
        <end position="297"/>
    </location>
</feature>
<keyword evidence="16" id="KW-1185">Reference proteome</keyword>
<dbReference type="PRINTS" id="PR01755">
    <property type="entry name" value="SECFTRNLCASE"/>
</dbReference>
<evidence type="ECO:0000256" key="13">
    <source>
        <dbReference type="HAMAP-Rule" id="MF_01464"/>
    </source>
</evidence>
<dbReference type="InterPro" id="IPR048634">
    <property type="entry name" value="SecD_SecF_C"/>
</dbReference>
<evidence type="ECO:0000256" key="2">
    <source>
        <dbReference type="ARBA" id="ARBA00022448"/>
    </source>
</evidence>
<dbReference type="OrthoDB" id="9805019at2"/>
<evidence type="ECO:0000256" key="8">
    <source>
        <dbReference type="ARBA" id="ARBA00023136"/>
    </source>
</evidence>
<feature type="transmembrane region" description="Helical" evidence="13">
    <location>
        <begin position="245"/>
        <end position="263"/>
    </location>
</feature>
<dbReference type="Pfam" id="PF07549">
    <property type="entry name" value="Sec_GG"/>
    <property type="match status" value="1"/>
</dbReference>
<dbReference type="STRING" id="1298851.TST_0405"/>
<comment type="subunit">
    <text evidence="13">Forms a complex with SecD. Part of the essential Sec protein translocation apparatus which comprises SecA, SecYEG and auxiliary proteins SecDF. Other proteins may also be involved.</text>
</comment>
<dbReference type="NCBIfam" id="TIGR00916">
    <property type="entry name" value="2A0604s01"/>
    <property type="match status" value="1"/>
</dbReference>
<dbReference type="GO" id="GO:0015450">
    <property type="term" value="F:protein-transporting ATPase activity"/>
    <property type="evidence" value="ECO:0007669"/>
    <property type="project" value="InterPro"/>
</dbReference>
<proteinExistence type="inferred from homology"/>
<dbReference type="GO" id="GO:0005886">
    <property type="term" value="C:plasma membrane"/>
    <property type="evidence" value="ECO:0007669"/>
    <property type="project" value="UniProtKB-SubCell"/>
</dbReference>
<protein>
    <recommendedName>
        <fullName evidence="13">Protein-export membrane protein SecF</fullName>
    </recommendedName>
</protein>
<dbReference type="PANTHER" id="PTHR30081">
    <property type="entry name" value="PROTEIN-EXPORT MEMBRANE PROTEIN SEC"/>
    <property type="match status" value="1"/>
</dbReference>
<evidence type="ECO:0000256" key="11">
    <source>
        <dbReference type="ARBA" id="ARBA00061053"/>
    </source>
</evidence>
<reference evidence="16" key="1">
    <citation type="journal article" date="2018" name="Science">
        <title>A primordial and reversible TCA cycle in a facultatively chemolithoautotrophic thermophile.</title>
        <authorList>
            <person name="Nunoura T."/>
            <person name="Chikaraishi Y."/>
            <person name="Izaki R."/>
            <person name="Suwa T."/>
            <person name="Sato T."/>
            <person name="Harada T."/>
            <person name="Mori K."/>
            <person name="Kato Y."/>
            <person name="Miyazaki M."/>
            <person name="Shimamura S."/>
            <person name="Yanagawa K."/>
            <person name="Shuto A."/>
            <person name="Ohkouchi N."/>
            <person name="Fujita N."/>
            <person name="Takaki Y."/>
            <person name="Atomi H."/>
            <person name="Takai K."/>
        </authorList>
    </citation>
    <scope>NUCLEOTIDE SEQUENCE [LARGE SCALE GENOMIC DNA]</scope>
    <source>
        <strain evidence="16">DSM 17441 / JCM 13301 / NBRC 103674 / ABI70S6</strain>
    </source>
</reference>
<dbReference type="PATRIC" id="fig|1298851.3.peg.416"/>
<dbReference type="InterPro" id="IPR005665">
    <property type="entry name" value="SecF_bac"/>
</dbReference>
<evidence type="ECO:0000256" key="10">
    <source>
        <dbReference type="ARBA" id="ARBA00060856"/>
    </source>
</evidence>
<dbReference type="Gene3D" id="1.20.1640.10">
    <property type="entry name" value="Multidrug efflux transporter AcrB transmembrane domain"/>
    <property type="match status" value="1"/>
</dbReference>
<keyword evidence="3 13" id="KW-1003">Cell membrane</keyword>
<dbReference type="GO" id="GO:0065002">
    <property type="term" value="P:intracellular protein transmembrane transport"/>
    <property type="evidence" value="ECO:0007669"/>
    <property type="project" value="UniProtKB-UniRule"/>
</dbReference>
<dbReference type="RefSeq" id="WP_068549133.1">
    <property type="nucleotide sequence ID" value="NZ_AP013035.1"/>
</dbReference>
<feature type="transmembrane region" description="Helical" evidence="13">
    <location>
        <begin position="269"/>
        <end position="296"/>
    </location>
</feature>
<evidence type="ECO:0000256" key="7">
    <source>
        <dbReference type="ARBA" id="ARBA00023010"/>
    </source>
</evidence>
<evidence type="ECO:0000256" key="3">
    <source>
        <dbReference type="ARBA" id="ARBA00022475"/>
    </source>
</evidence>
<organism evidence="15 16">
    <name type="scientific">Thermosulfidibacter takaii (strain DSM 17441 / JCM 13301 / NBRC 103674 / ABI70S6)</name>
    <dbReference type="NCBI Taxonomy" id="1298851"/>
    <lineage>
        <taxon>Bacteria</taxon>
        <taxon>Pseudomonadati</taxon>
        <taxon>Thermosulfidibacterota</taxon>
        <taxon>Thermosulfidibacteria</taxon>
        <taxon>Thermosulfidibacterales</taxon>
        <taxon>Thermosulfidibacteraceae</taxon>
    </lineage>
</organism>
<dbReference type="Proteomes" id="UP000063234">
    <property type="component" value="Chromosome"/>
</dbReference>
<evidence type="ECO:0000256" key="12">
    <source>
        <dbReference type="ARBA" id="ARBA00065973"/>
    </source>
</evidence>
<evidence type="ECO:0000256" key="4">
    <source>
        <dbReference type="ARBA" id="ARBA00022692"/>
    </source>
</evidence>
<comment type="similarity">
    <text evidence="11">In the N-terminal section; belongs to the SecD/SecF family. SecD subfamily.</text>
</comment>
<feature type="transmembrane region" description="Helical" evidence="13">
    <location>
        <begin position="197"/>
        <end position="216"/>
    </location>
</feature>
<dbReference type="HAMAP" id="MF_01464_B">
    <property type="entry name" value="SecF_B"/>
    <property type="match status" value="1"/>
</dbReference>
<dbReference type="EMBL" id="AP013035">
    <property type="protein sequence ID" value="BAT71213.1"/>
    <property type="molecule type" value="Genomic_DNA"/>
</dbReference>
<gene>
    <name evidence="13 15" type="primary">secF</name>
    <name evidence="15" type="ORF">TST_0405</name>
</gene>
<evidence type="ECO:0000313" key="16">
    <source>
        <dbReference type="Proteomes" id="UP000063234"/>
    </source>
</evidence>
<evidence type="ECO:0000313" key="15">
    <source>
        <dbReference type="EMBL" id="BAT71213.1"/>
    </source>
</evidence>
<sequence>MFQIIKPGTQIDFMRHKEKAIAVSLALIILSIGAMIYNKLTKDAFFNYGVDFAGGTLIQVKFKTPPDVDALRKALKEAGFRDFTIQTFGSPDEVIIRTPQSSGELKGLQEKAKEAISKVYGKDFEIRRVEMVGPKVGKELKRKGIKAIILSLIAMLIYIAWRFEFRFGIGAIVALFHDVTITAGICALFRLQMDLEILAALLTILGYSINDTIVVYDRIRENMGKKGKNMEETINISINETLSRTLLTSLTTLFAVLSLLILGNEVIRGFALALTIGIIVGTYSSIFIASPIVIYWERLWKKKRLAAGEGKA</sequence>